<dbReference type="InterPro" id="IPR022878">
    <property type="entry name" value="V-ATPase_asu"/>
</dbReference>
<keyword evidence="4" id="KW-0067">ATP-binding</keyword>
<keyword evidence="6" id="KW-0406">Ion transport</keyword>
<dbReference type="InterPro" id="IPR055190">
    <property type="entry name" value="ATP-synt_VA_C"/>
</dbReference>
<accession>A0ABN2PAK1</accession>
<dbReference type="Pfam" id="PF00006">
    <property type="entry name" value="ATP-synt_ab"/>
    <property type="match status" value="1"/>
</dbReference>
<dbReference type="Gene3D" id="2.40.50.100">
    <property type="match status" value="1"/>
</dbReference>
<evidence type="ECO:0000256" key="3">
    <source>
        <dbReference type="ARBA" id="ARBA00022741"/>
    </source>
</evidence>
<dbReference type="SUPFAM" id="SSF50615">
    <property type="entry name" value="N-terminal domain of alpha and beta subunits of F1 ATP synthase"/>
    <property type="match status" value="1"/>
</dbReference>
<keyword evidence="7" id="KW-0066">ATP synthesis</keyword>
<feature type="domain" description="AAA+ ATPase" evidence="8">
    <location>
        <begin position="233"/>
        <end position="419"/>
    </location>
</feature>
<gene>
    <name evidence="9" type="ORF">GCM10009688_22290</name>
</gene>
<evidence type="ECO:0000256" key="1">
    <source>
        <dbReference type="ARBA" id="ARBA00008936"/>
    </source>
</evidence>
<dbReference type="Gene3D" id="3.40.50.300">
    <property type="entry name" value="P-loop containing nucleotide triphosphate hydrolases"/>
    <property type="match status" value="1"/>
</dbReference>
<reference evidence="9 10" key="1">
    <citation type="journal article" date="2019" name="Int. J. Syst. Evol. Microbiol.">
        <title>The Global Catalogue of Microorganisms (GCM) 10K type strain sequencing project: providing services to taxonomists for standard genome sequencing and annotation.</title>
        <authorList>
            <consortium name="The Broad Institute Genomics Platform"/>
            <consortium name="The Broad Institute Genome Sequencing Center for Infectious Disease"/>
            <person name="Wu L."/>
            <person name="Ma J."/>
        </authorList>
    </citation>
    <scope>NUCLEOTIDE SEQUENCE [LARGE SCALE GENOMIC DNA]</scope>
    <source>
        <strain evidence="9 10">JCM 13316</strain>
    </source>
</reference>
<evidence type="ECO:0000259" key="8">
    <source>
        <dbReference type="SMART" id="SM00382"/>
    </source>
</evidence>
<dbReference type="InterPro" id="IPR031686">
    <property type="entry name" value="ATP-synth_a_Xtn"/>
</dbReference>
<keyword evidence="5" id="KW-1278">Translocase</keyword>
<evidence type="ECO:0000256" key="4">
    <source>
        <dbReference type="ARBA" id="ARBA00022840"/>
    </source>
</evidence>
<dbReference type="Proteomes" id="UP001500784">
    <property type="component" value="Unassembled WGS sequence"/>
</dbReference>
<dbReference type="Pfam" id="PF22919">
    <property type="entry name" value="ATP-synt_VA_C"/>
    <property type="match status" value="1"/>
</dbReference>
<proteinExistence type="inferred from homology"/>
<name>A0ABN2PAK1_9MICC</name>
<protein>
    <submittedName>
        <fullName evidence="9">V-type ATP synthase subunit A</fullName>
    </submittedName>
</protein>
<dbReference type="SMART" id="SM00382">
    <property type="entry name" value="AAA"/>
    <property type="match status" value="1"/>
</dbReference>
<dbReference type="NCBIfam" id="NF003220">
    <property type="entry name" value="PRK04192.1"/>
    <property type="match status" value="1"/>
</dbReference>
<dbReference type="InterPro" id="IPR027417">
    <property type="entry name" value="P-loop_NTPase"/>
</dbReference>
<dbReference type="InterPro" id="IPR024034">
    <property type="entry name" value="ATPase_F1/V1_b/a_C"/>
</dbReference>
<comment type="caution">
    <text evidence="9">The sequence shown here is derived from an EMBL/GenBank/DDBJ whole genome shotgun (WGS) entry which is preliminary data.</text>
</comment>
<dbReference type="Gene3D" id="1.10.1140.10">
    <property type="entry name" value="Bovine Mitochondrial F1-atpase, Atp Synthase Beta Chain, Chain D, domain 3"/>
    <property type="match status" value="1"/>
</dbReference>
<sequence>MAGVETGGAAREPQAGGAGRIRRVSGPLVEISGLPDISMLEVVALGPERISAETIAVNGADATLQAYEYTGGLKAGDAAEGTGHQLSALLGPHLLGQVFDGLLRPLSSAPLWLSADREDAAEDRLVLDRQWKFEPQAAVGDTVSPGQVLGIVPEAGSVPFRVTVPPGVEGELTWLGNGLLRPLERAAVVDGIEISLAQRWPVHRPRPVSSRLSDAVPMHTGQRVLDLMFPLPRGAAAAVPGGFGTGKTLLLQQIAKWSDADVIVYVGCGERGNEMADVLDGLSSLEDPRTGGALLDRTVIIANTSNMPMMAREASINTGVTVAEFFRDMGYHAVVIADSTSRWAEALREFANRNGDLPAEEGYPASLASELAAFYERASLAITLGGGTASVTVIGAVSPPGGDMSEPVTTGTQRFVRSLWQLDRELAYSRHYPAVSWRGSFSRDADALGRWHAANGDPEWASRRARASLILAEADRLAALAEIIGANSLPGHEQMVLLGGRLLRDGVLVQNALSANDGYCSAAKGAALLQAVLDTVDICQELVARGVPPATVDAFDFSTLLRLRESAGPSDAEGVSERAAAFLAGLKELQ</sequence>
<dbReference type="InterPro" id="IPR004100">
    <property type="entry name" value="ATPase_F1/V1/A1_a/bsu_N"/>
</dbReference>
<dbReference type="SUPFAM" id="SSF47917">
    <property type="entry name" value="C-terminal domain of alpha and beta subunits of F1 ATP synthase"/>
    <property type="match status" value="1"/>
</dbReference>
<organism evidence="9 10">
    <name type="scientific">Arthrobacter gandavensis</name>
    <dbReference type="NCBI Taxonomy" id="169960"/>
    <lineage>
        <taxon>Bacteria</taxon>
        <taxon>Bacillati</taxon>
        <taxon>Actinomycetota</taxon>
        <taxon>Actinomycetes</taxon>
        <taxon>Micrococcales</taxon>
        <taxon>Micrococcaceae</taxon>
        <taxon>Arthrobacter</taxon>
    </lineage>
</organism>
<dbReference type="SUPFAM" id="SSF52540">
    <property type="entry name" value="P-loop containing nucleoside triphosphate hydrolases"/>
    <property type="match status" value="1"/>
</dbReference>
<evidence type="ECO:0000313" key="9">
    <source>
        <dbReference type="EMBL" id="GAA1916755.1"/>
    </source>
</evidence>
<dbReference type="PANTHER" id="PTHR43607:SF1">
    <property type="entry name" value="H(+)-TRANSPORTING TWO-SECTOR ATPASE"/>
    <property type="match status" value="1"/>
</dbReference>
<evidence type="ECO:0000256" key="2">
    <source>
        <dbReference type="ARBA" id="ARBA00022448"/>
    </source>
</evidence>
<dbReference type="PANTHER" id="PTHR43607">
    <property type="entry name" value="V-TYPE PROTON ATPASE CATALYTIC SUBUNIT A"/>
    <property type="match status" value="1"/>
</dbReference>
<comment type="similarity">
    <text evidence="1">Belongs to the ATPase alpha/beta chains family.</text>
</comment>
<dbReference type="InterPro" id="IPR000194">
    <property type="entry name" value="ATPase_F1/V1/A1_a/bsu_nucl-bd"/>
</dbReference>
<dbReference type="Pfam" id="PF16886">
    <property type="entry name" value="ATP-synt_ab_Xtn"/>
    <property type="match status" value="1"/>
</dbReference>
<dbReference type="RefSeq" id="WP_152229073.1">
    <property type="nucleotide sequence ID" value="NZ_BAAALV010000003.1"/>
</dbReference>
<keyword evidence="3" id="KW-0547">Nucleotide-binding</keyword>
<evidence type="ECO:0000256" key="6">
    <source>
        <dbReference type="ARBA" id="ARBA00023065"/>
    </source>
</evidence>
<evidence type="ECO:0000313" key="10">
    <source>
        <dbReference type="Proteomes" id="UP001500784"/>
    </source>
</evidence>
<dbReference type="InterPro" id="IPR023366">
    <property type="entry name" value="ATP_synth_asu-like_sf"/>
</dbReference>
<dbReference type="InterPro" id="IPR036121">
    <property type="entry name" value="ATPase_F1/V1/A1_a/bsu_N_sf"/>
</dbReference>
<dbReference type="CDD" id="cd01134">
    <property type="entry name" value="V_A-ATPase_A"/>
    <property type="match status" value="1"/>
</dbReference>
<dbReference type="Gene3D" id="2.40.30.20">
    <property type="match status" value="1"/>
</dbReference>
<dbReference type="EMBL" id="BAAALV010000003">
    <property type="protein sequence ID" value="GAA1916755.1"/>
    <property type="molecule type" value="Genomic_DNA"/>
</dbReference>
<evidence type="ECO:0000256" key="7">
    <source>
        <dbReference type="ARBA" id="ARBA00023310"/>
    </source>
</evidence>
<keyword evidence="10" id="KW-1185">Reference proteome</keyword>
<dbReference type="CDD" id="cd18111">
    <property type="entry name" value="ATP-synt_V_A-type_alpha_C"/>
    <property type="match status" value="1"/>
</dbReference>
<keyword evidence="2" id="KW-0813">Transport</keyword>
<evidence type="ECO:0000256" key="5">
    <source>
        <dbReference type="ARBA" id="ARBA00022967"/>
    </source>
</evidence>
<dbReference type="Pfam" id="PF02874">
    <property type="entry name" value="ATP-synt_ab_N"/>
    <property type="match status" value="1"/>
</dbReference>
<dbReference type="InterPro" id="IPR003593">
    <property type="entry name" value="AAA+_ATPase"/>
</dbReference>